<sequence length="369" mass="41758">MEDERRFEETLQGITFKDRPLEINIARFARKLIDSKEAKFMMNQNQHRRPQECRWNGKDNRSFAEVVRGRNKLGRPTAYQTQEHISPIKIMDDSPLRGWLSSKLTLIGETHSFDHLEKAPLAFKNCDGELSELTVEINGKTIKIRIDEVDLDWTPFKQYEQSMEDTFSLDEGEDEVEDMDGTDDEDHVSDTFPMQYERKEPEEGGIRDEDGTELNSYINVAGKHSNSVKAPSSADMVAVETDGGSETDSHRESQRTQINANINEGSVNETPNEEAVNAALSQNLKSNYLGHMDSSNGPLNMLPISGCFGPFPNNMVRSESFSGRINNNFKGSCDKRRRILTPIPESFMENQMASSNQPSIDLNQVLLPS</sequence>
<dbReference type="EMBL" id="OX465079">
    <property type="protein sequence ID" value="CAI9275589.1"/>
    <property type="molecule type" value="Genomic_DNA"/>
</dbReference>
<accession>A0AA36DXV8</accession>
<feature type="region of interest" description="Disordered" evidence="1">
    <location>
        <begin position="166"/>
        <end position="189"/>
    </location>
</feature>
<proteinExistence type="predicted"/>
<reference evidence="2" key="1">
    <citation type="submission" date="2023-04" db="EMBL/GenBank/DDBJ databases">
        <authorList>
            <person name="Vijverberg K."/>
            <person name="Xiong W."/>
            <person name="Schranz E."/>
        </authorList>
    </citation>
    <scope>NUCLEOTIDE SEQUENCE</scope>
</reference>
<organism evidence="2 3">
    <name type="scientific">Lactuca saligna</name>
    <name type="common">Willowleaf lettuce</name>
    <dbReference type="NCBI Taxonomy" id="75948"/>
    <lineage>
        <taxon>Eukaryota</taxon>
        <taxon>Viridiplantae</taxon>
        <taxon>Streptophyta</taxon>
        <taxon>Embryophyta</taxon>
        <taxon>Tracheophyta</taxon>
        <taxon>Spermatophyta</taxon>
        <taxon>Magnoliopsida</taxon>
        <taxon>eudicotyledons</taxon>
        <taxon>Gunneridae</taxon>
        <taxon>Pentapetalae</taxon>
        <taxon>asterids</taxon>
        <taxon>campanulids</taxon>
        <taxon>Asterales</taxon>
        <taxon>Asteraceae</taxon>
        <taxon>Cichorioideae</taxon>
        <taxon>Cichorieae</taxon>
        <taxon>Lactucinae</taxon>
        <taxon>Lactuca</taxon>
    </lineage>
</organism>
<keyword evidence="3" id="KW-1185">Reference proteome</keyword>
<evidence type="ECO:0000313" key="2">
    <source>
        <dbReference type="EMBL" id="CAI9275589.1"/>
    </source>
</evidence>
<protein>
    <submittedName>
        <fullName evidence="2">Uncharacterized protein</fullName>
    </submittedName>
</protein>
<dbReference type="Proteomes" id="UP001177003">
    <property type="component" value="Chromosome 3"/>
</dbReference>
<feature type="compositionally biased region" description="Acidic residues" evidence="1">
    <location>
        <begin position="167"/>
        <end position="187"/>
    </location>
</feature>
<dbReference type="AlphaFoldDB" id="A0AA36DXV8"/>
<evidence type="ECO:0000313" key="3">
    <source>
        <dbReference type="Proteomes" id="UP001177003"/>
    </source>
</evidence>
<evidence type="ECO:0000256" key="1">
    <source>
        <dbReference type="SAM" id="MobiDB-lite"/>
    </source>
</evidence>
<name>A0AA36DXV8_LACSI</name>
<gene>
    <name evidence="2" type="ORF">LSALG_LOCUS15612</name>
</gene>